<comment type="caution">
    <text evidence="1">The sequence shown here is derived from an EMBL/GenBank/DDBJ whole genome shotgun (WGS) entry which is preliminary data.</text>
</comment>
<evidence type="ECO:0000313" key="2">
    <source>
        <dbReference type="Proteomes" id="UP000824120"/>
    </source>
</evidence>
<dbReference type="AlphaFoldDB" id="A0A9J5XUB2"/>
<sequence>MYGLSRQRRVGMQSRGQPLIKHLWGLKGAQSLDGGKTDNISEIFCAWNYNKYGRYISLISIMGSRRYSSSQN</sequence>
<keyword evidence="2" id="KW-1185">Reference proteome</keyword>
<accession>A0A9J5XUB2</accession>
<organism evidence="1 2">
    <name type="scientific">Solanum commersonii</name>
    <name type="common">Commerson's wild potato</name>
    <name type="synonym">Commerson's nightshade</name>
    <dbReference type="NCBI Taxonomy" id="4109"/>
    <lineage>
        <taxon>Eukaryota</taxon>
        <taxon>Viridiplantae</taxon>
        <taxon>Streptophyta</taxon>
        <taxon>Embryophyta</taxon>
        <taxon>Tracheophyta</taxon>
        <taxon>Spermatophyta</taxon>
        <taxon>Magnoliopsida</taxon>
        <taxon>eudicotyledons</taxon>
        <taxon>Gunneridae</taxon>
        <taxon>Pentapetalae</taxon>
        <taxon>asterids</taxon>
        <taxon>lamiids</taxon>
        <taxon>Solanales</taxon>
        <taxon>Solanaceae</taxon>
        <taxon>Solanoideae</taxon>
        <taxon>Solaneae</taxon>
        <taxon>Solanum</taxon>
    </lineage>
</organism>
<protein>
    <submittedName>
        <fullName evidence="1">Uncharacterized protein</fullName>
    </submittedName>
</protein>
<dbReference type="Proteomes" id="UP000824120">
    <property type="component" value="Chromosome 8"/>
</dbReference>
<reference evidence="1 2" key="1">
    <citation type="submission" date="2020-09" db="EMBL/GenBank/DDBJ databases">
        <title>De no assembly of potato wild relative species, Solanum commersonii.</title>
        <authorList>
            <person name="Cho K."/>
        </authorList>
    </citation>
    <scope>NUCLEOTIDE SEQUENCE [LARGE SCALE GENOMIC DNA]</scope>
    <source>
        <strain evidence="1">LZ3.2</strain>
        <tissue evidence="1">Leaf</tissue>
    </source>
</reference>
<gene>
    <name evidence="1" type="ORF">H5410_041274</name>
</gene>
<name>A0A9J5XUB2_SOLCO</name>
<evidence type="ECO:0000313" key="1">
    <source>
        <dbReference type="EMBL" id="KAG5590760.1"/>
    </source>
</evidence>
<dbReference type="EMBL" id="JACXVP010000008">
    <property type="protein sequence ID" value="KAG5590760.1"/>
    <property type="molecule type" value="Genomic_DNA"/>
</dbReference>
<proteinExistence type="predicted"/>